<evidence type="ECO:0000313" key="1">
    <source>
        <dbReference type="EMBL" id="TKI87729.1"/>
    </source>
</evidence>
<organism evidence="1 2">
    <name type="scientific">Bacillus cereus</name>
    <dbReference type="NCBI Taxonomy" id="1396"/>
    <lineage>
        <taxon>Bacteria</taxon>
        <taxon>Bacillati</taxon>
        <taxon>Bacillota</taxon>
        <taxon>Bacilli</taxon>
        <taxon>Bacillales</taxon>
        <taxon>Bacillaceae</taxon>
        <taxon>Bacillus</taxon>
        <taxon>Bacillus cereus group</taxon>
    </lineage>
</organism>
<dbReference type="AlphaFoldDB" id="A0A9X9F1T3"/>
<dbReference type="InterPro" id="IPR047589">
    <property type="entry name" value="DUF11_rpt"/>
</dbReference>
<name>A0A9X9F1T3_BACCE</name>
<dbReference type="EMBL" id="SZOH01004205">
    <property type="protein sequence ID" value="TKI87729.1"/>
    <property type="molecule type" value="Genomic_DNA"/>
</dbReference>
<dbReference type="NCBIfam" id="TIGR01451">
    <property type="entry name" value="B_ant_repeat"/>
    <property type="match status" value="1"/>
</dbReference>
<accession>A0A9X9F1T3</accession>
<sequence>MAIATIGSRLTYTIVVQNTGTLPAQNVTF</sequence>
<dbReference type="Proteomes" id="UP000308444">
    <property type="component" value="Unassembled WGS sequence"/>
</dbReference>
<evidence type="ECO:0000313" key="2">
    <source>
        <dbReference type="Proteomes" id="UP000308444"/>
    </source>
</evidence>
<comment type="caution">
    <text evidence="1">The sequence shown here is derived from an EMBL/GenBank/DDBJ whole genome shotgun (WGS) entry which is preliminary data.</text>
</comment>
<proteinExistence type="predicted"/>
<reference evidence="1 2" key="1">
    <citation type="journal article" date="2019" name="Environ. Microbiol.">
        <title>An active ?-lactamase is a part of an orchestrated cell wall stress resistance network of Bacillus subtilis and related rhizosphere species.</title>
        <authorList>
            <person name="Bucher T."/>
            <person name="Keren-Paz A."/>
            <person name="Hausser J."/>
            <person name="Olender T."/>
            <person name="Cytryn E."/>
            <person name="Kolodkin-Gal I."/>
        </authorList>
    </citation>
    <scope>NUCLEOTIDE SEQUENCE [LARGE SCALE GENOMIC DNA]</scope>
    <source>
        <strain evidence="1 2">I32</strain>
    </source>
</reference>
<feature type="non-terminal residue" evidence="1">
    <location>
        <position position="29"/>
    </location>
</feature>
<protein>
    <submittedName>
        <fullName evidence="1">DUF11 domain-containing protein</fullName>
    </submittedName>
</protein>
<gene>
    <name evidence="1" type="ORF">FC695_38655</name>
</gene>